<protein>
    <submittedName>
        <fullName evidence="2">Endonuclease/exonuclease/phosphatase</fullName>
    </submittedName>
</protein>
<dbReference type="HOGENOM" id="CLU_681005_0_0_7"/>
<accession>B8DN62</accession>
<keyword evidence="2" id="KW-0255">Endonuclease</keyword>
<feature type="chain" id="PRO_5002867445" evidence="1">
    <location>
        <begin position="42"/>
        <end position="404"/>
    </location>
</feature>
<name>B8DN62_NITV9</name>
<dbReference type="AlphaFoldDB" id="B8DN62"/>
<evidence type="ECO:0000256" key="1">
    <source>
        <dbReference type="SAM" id="SignalP"/>
    </source>
</evidence>
<feature type="signal peptide" evidence="1">
    <location>
        <begin position="1"/>
        <end position="41"/>
    </location>
</feature>
<dbReference type="EMBL" id="CP001197">
    <property type="protein sequence ID" value="ACL07006.1"/>
    <property type="molecule type" value="Genomic_DNA"/>
</dbReference>
<dbReference type="KEGG" id="dvm:DvMF_0045"/>
<dbReference type="InterPro" id="IPR036691">
    <property type="entry name" value="Endo/exonu/phosph_ase_sf"/>
</dbReference>
<dbReference type="SUPFAM" id="SSF56219">
    <property type="entry name" value="DNase I-like"/>
    <property type="match status" value="1"/>
</dbReference>
<dbReference type="Gene3D" id="3.60.10.10">
    <property type="entry name" value="Endonuclease/exonuclease/phosphatase"/>
    <property type="match status" value="1"/>
</dbReference>
<organism evidence="2">
    <name type="scientific">Nitratidesulfovibrio vulgaris (strain DSM 19637 / Miyazaki F)</name>
    <name type="common">Desulfovibrio vulgaris</name>
    <dbReference type="NCBI Taxonomy" id="883"/>
    <lineage>
        <taxon>Bacteria</taxon>
        <taxon>Pseudomonadati</taxon>
        <taxon>Thermodesulfobacteriota</taxon>
        <taxon>Desulfovibrionia</taxon>
        <taxon>Desulfovibrionales</taxon>
        <taxon>Desulfovibrionaceae</taxon>
        <taxon>Nitratidesulfovibrio</taxon>
    </lineage>
</organism>
<keyword evidence="2" id="KW-0540">Nuclease</keyword>
<proteinExistence type="predicted"/>
<keyword evidence="2" id="KW-0378">Hydrolase</keyword>
<evidence type="ECO:0000313" key="2">
    <source>
        <dbReference type="EMBL" id="ACL07006.1"/>
    </source>
</evidence>
<dbReference type="GO" id="GO:0004519">
    <property type="term" value="F:endonuclease activity"/>
    <property type="evidence" value="ECO:0007669"/>
    <property type="project" value="UniProtKB-KW"/>
</dbReference>
<reference evidence="2" key="1">
    <citation type="submission" date="2008-10" db="EMBL/GenBank/DDBJ databases">
        <title>Complete sequence of Desulfovibrio vulgaris str. 'Miyazaki F'.</title>
        <authorList>
            <person name="Lucas S."/>
            <person name="Copeland A."/>
            <person name="Lapidus A."/>
            <person name="Glavina del Rio T."/>
            <person name="Dalin E."/>
            <person name="Tice H."/>
            <person name="Bruce D."/>
            <person name="Goodwin L."/>
            <person name="Pitluck S."/>
            <person name="Sims D."/>
            <person name="Brettin T."/>
            <person name="Detter J.C."/>
            <person name="Han C."/>
            <person name="Larimer F."/>
            <person name="Land M."/>
            <person name="Hauser L."/>
            <person name="Kyrpides N."/>
            <person name="Mikhailova N."/>
            <person name="Hazen T.C."/>
            <person name="Richardson P."/>
        </authorList>
    </citation>
    <scope>NUCLEOTIDE SEQUENCE</scope>
    <source>
        <strain evidence="2">Miyazaki F</strain>
    </source>
</reference>
<dbReference type="STRING" id="883.DvMF_0045"/>
<dbReference type="GO" id="GO:0004527">
    <property type="term" value="F:exonuclease activity"/>
    <property type="evidence" value="ECO:0007669"/>
    <property type="project" value="UniProtKB-KW"/>
</dbReference>
<keyword evidence="1" id="KW-0732">Signal</keyword>
<dbReference type="eggNOG" id="ENOG503434P">
    <property type="taxonomic scope" value="Bacteria"/>
</dbReference>
<keyword evidence="2" id="KW-0269">Exonuclease</keyword>
<gene>
    <name evidence="2" type="ordered locus">DvMF_0045</name>
</gene>
<sequence>MMFPLRPLRMLRFRLPLLRLCLGCVFLCALLSAPAMPFARAAAPAVGAASGRAAPAGAVPAGSAFDCAAVIRVGAWNIEWLGTPDRRTVGGLQTADDIAAAIGASGVHLLALEEAAVTDGGTAMRNAVLDGAFARLNAGGAQWSYLLFPARVPPHSRPTVRTSAQCVGVAWDGRALRLKRPPQAITATVDLAAERDLDQRMRQAAGPDQGVKLLARWPHLTVFDAGPGTREFGVVVLHLKASKGVISLPMQARAMEGDLLLPGLRKLAASDGLRDVLVLGDLNTRDHTESVLQTLAGEGFIDCNPGDLPTFFGPHGKTRKPYDRILLRGDGDAFAAACAEAASAACQAGPVGAGRAGPSPGLPGFSVLQPADIEAGLTHAEYVRRFSDHALVRASICVGRAAGK</sequence>